<protein>
    <submittedName>
        <fullName evidence="3">Uncharacterized protein</fullName>
    </submittedName>
</protein>
<keyword evidence="2" id="KW-0812">Transmembrane</keyword>
<dbReference type="EMBL" id="JAEKNN010000053">
    <property type="protein sequence ID" value="MBJ7609924.1"/>
    <property type="molecule type" value="Genomic_DNA"/>
</dbReference>
<reference evidence="3 4" key="1">
    <citation type="submission" date="2020-10" db="EMBL/GenBank/DDBJ databases">
        <title>Ca. Dormibacterota MAGs.</title>
        <authorList>
            <person name="Montgomery K."/>
        </authorList>
    </citation>
    <scope>NUCLEOTIDE SEQUENCE [LARGE SCALE GENOMIC DNA]</scope>
    <source>
        <strain evidence="3">Mitchell_Peninsula_5</strain>
    </source>
</reference>
<evidence type="ECO:0000256" key="2">
    <source>
        <dbReference type="SAM" id="Phobius"/>
    </source>
</evidence>
<gene>
    <name evidence="3" type="ORF">JF887_10925</name>
</gene>
<feature type="transmembrane region" description="Helical" evidence="2">
    <location>
        <begin position="116"/>
        <end position="136"/>
    </location>
</feature>
<accession>A0A934NJR8</accession>
<feature type="compositionally biased region" description="Pro residues" evidence="1">
    <location>
        <begin position="240"/>
        <end position="256"/>
    </location>
</feature>
<feature type="region of interest" description="Disordered" evidence="1">
    <location>
        <begin position="235"/>
        <end position="256"/>
    </location>
</feature>
<dbReference type="PROSITE" id="PS51257">
    <property type="entry name" value="PROKAR_LIPOPROTEIN"/>
    <property type="match status" value="1"/>
</dbReference>
<feature type="compositionally biased region" description="Low complexity" evidence="1">
    <location>
        <begin position="92"/>
        <end position="107"/>
    </location>
</feature>
<feature type="transmembrane region" description="Helical" evidence="2">
    <location>
        <begin position="143"/>
        <end position="162"/>
    </location>
</feature>
<proteinExistence type="predicted"/>
<dbReference type="AlphaFoldDB" id="A0A934NJR8"/>
<evidence type="ECO:0000313" key="3">
    <source>
        <dbReference type="EMBL" id="MBJ7609924.1"/>
    </source>
</evidence>
<dbReference type="Proteomes" id="UP000614410">
    <property type="component" value="Unassembled WGS sequence"/>
</dbReference>
<comment type="caution">
    <text evidence="3">The sequence shown here is derived from an EMBL/GenBank/DDBJ whole genome shotgun (WGS) entry which is preliminary data.</text>
</comment>
<sequence>MPDVKRLTRGASPILLLLAALCFLLPFVGVSCNTAAAGAAIGSVGSIGGSSGSNNAGASAACLQALNGRDLFAYSGVNLITGSNPSVDTNIPGCPSSSSPSSGAADSQPPPQGIGVQPLLVIALVLIAVGIVATVLRAPLRAIVAGAAALLALVMVLANNSAVHGTIVAKLNASGGGALSSTGFSGALDSFINIHPAIGFTLILLALVMAIVVNGAALLLGSGLRLTGAVAGAAPTSPGMAPPAPPPGPPPARPPS</sequence>
<organism evidence="3 4">
    <name type="scientific">Candidatus Amunia macphersoniae</name>
    <dbReference type="NCBI Taxonomy" id="3127014"/>
    <lineage>
        <taxon>Bacteria</taxon>
        <taxon>Bacillati</taxon>
        <taxon>Candidatus Dormiibacterota</taxon>
        <taxon>Candidatus Dormibacteria</taxon>
        <taxon>Candidatus Aeolococcales</taxon>
        <taxon>Candidatus Aeolococcaceae</taxon>
        <taxon>Candidatus Amunia</taxon>
    </lineage>
</organism>
<evidence type="ECO:0000313" key="4">
    <source>
        <dbReference type="Proteomes" id="UP000614410"/>
    </source>
</evidence>
<evidence type="ECO:0000256" key="1">
    <source>
        <dbReference type="SAM" id="MobiDB-lite"/>
    </source>
</evidence>
<feature type="region of interest" description="Disordered" evidence="1">
    <location>
        <begin position="88"/>
        <end position="110"/>
    </location>
</feature>
<keyword evidence="2" id="KW-1133">Transmembrane helix</keyword>
<name>A0A934NJR8_9BACT</name>
<keyword evidence="2" id="KW-0472">Membrane</keyword>
<feature type="transmembrane region" description="Helical" evidence="2">
    <location>
        <begin position="197"/>
        <end position="220"/>
    </location>
</feature>